<evidence type="ECO:0000256" key="3">
    <source>
        <dbReference type="ARBA" id="ARBA00023163"/>
    </source>
</evidence>
<dbReference type="GO" id="GO:0045892">
    <property type="term" value="P:negative regulation of DNA-templated transcription"/>
    <property type="evidence" value="ECO:0007669"/>
    <property type="project" value="UniProtKB-ARBA"/>
</dbReference>
<dbReference type="FunFam" id="1.10.10.60:FF:000141">
    <property type="entry name" value="TetR family transcriptional regulator"/>
    <property type="match status" value="1"/>
</dbReference>
<organism evidence="6 7">
    <name type="scientific">Lentzea fradiae</name>
    <dbReference type="NCBI Taxonomy" id="200378"/>
    <lineage>
        <taxon>Bacteria</taxon>
        <taxon>Bacillati</taxon>
        <taxon>Actinomycetota</taxon>
        <taxon>Actinomycetes</taxon>
        <taxon>Pseudonocardiales</taxon>
        <taxon>Pseudonocardiaceae</taxon>
        <taxon>Lentzea</taxon>
    </lineage>
</organism>
<name>A0A1G7UM61_9PSEU</name>
<dbReference type="PROSITE" id="PS50977">
    <property type="entry name" value="HTH_TETR_2"/>
    <property type="match status" value="1"/>
</dbReference>
<dbReference type="AlphaFoldDB" id="A0A1G7UM61"/>
<feature type="DNA-binding region" description="H-T-H motif" evidence="4">
    <location>
        <begin position="28"/>
        <end position="47"/>
    </location>
</feature>
<evidence type="ECO:0000256" key="4">
    <source>
        <dbReference type="PROSITE-ProRule" id="PRU00335"/>
    </source>
</evidence>
<keyword evidence="1" id="KW-0805">Transcription regulation</keyword>
<feature type="domain" description="HTH tetR-type" evidence="5">
    <location>
        <begin position="5"/>
        <end position="65"/>
    </location>
</feature>
<dbReference type="RefSeq" id="WP_090051472.1">
    <property type="nucleotide sequence ID" value="NZ_FNCC01000008.1"/>
</dbReference>
<evidence type="ECO:0000259" key="5">
    <source>
        <dbReference type="PROSITE" id="PS50977"/>
    </source>
</evidence>
<dbReference type="STRING" id="200378.SAMN05216553_108284"/>
<dbReference type="GO" id="GO:0000976">
    <property type="term" value="F:transcription cis-regulatory region binding"/>
    <property type="evidence" value="ECO:0007669"/>
    <property type="project" value="TreeGrafter"/>
</dbReference>
<keyword evidence="7" id="KW-1185">Reference proteome</keyword>
<dbReference type="InterPro" id="IPR009057">
    <property type="entry name" value="Homeodomain-like_sf"/>
</dbReference>
<gene>
    <name evidence="6" type="ORF">SAMN05216553_108284</name>
</gene>
<reference evidence="7" key="1">
    <citation type="submission" date="2016-10" db="EMBL/GenBank/DDBJ databases">
        <authorList>
            <person name="Varghese N."/>
            <person name="Submissions S."/>
        </authorList>
    </citation>
    <scope>NUCLEOTIDE SEQUENCE [LARGE SCALE GENOMIC DNA]</scope>
    <source>
        <strain evidence="7">CGMCC 4.3506</strain>
    </source>
</reference>
<dbReference type="GO" id="GO:0003700">
    <property type="term" value="F:DNA-binding transcription factor activity"/>
    <property type="evidence" value="ECO:0007669"/>
    <property type="project" value="TreeGrafter"/>
</dbReference>
<evidence type="ECO:0000313" key="6">
    <source>
        <dbReference type="EMBL" id="SDG48448.1"/>
    </source>
</evidence>
<evidence type="ECO:0000256" key="2">
    <source>
        <dbReference type="ARBA" id="ARBA00023125"/>
    </source>
</evidence>
<proteinExistence type="predicted"/>
<dbReference type="OrthoDB" id="7505659at2"/>
<evidence type="ECO:0000256" key="1">
    <source>
        <dbReference type="ARBA" id="ARBA00023015"/>
    </source>
</evidence>
<dbReference type="Pfam" id="PF00440">
    <property type="entry name" value="TetR_N"/>
    <property type="match status" value="1"/>
</dbReference>
<keyword evidence="2 4" id="KW-0238">DNA-binding</keyword>
<dbReference type="Gene3D" id="1.10.357.10">
    <property type="entry name" value="Tetracycline Repressor, domain 2"/>
    <property type="match status" value="1"/>
</dbReference>
<keyword evidence="3" id="KW-0804">Transcription</keyword>
<dbReference type="SUPFAM" id="SSF46689">
    <property type="entry name" value="Homeodomain-like"/>
    <property type="match status" value="1"/>
</dbReference>
<evidence type="ECO:0000313" key="7">
    <source>
        <dbReference type="Proteomes" id="UP000199623"/>
    </source>
</evidence>
<dbReference type="PANTHER" id="PTHR30055">
    <property type="entry name" value="HTH-TYPE TRANSCRIPTIONAL REGULATOR RUTR"/>
    <property type="match status" value="1"/>
</dbReference>
<sequence>MDGNSERRTSILRAATEVFLRFGLRKTSMDDVAKAAAISRQGLYLHFVTKDELFQAVIGQMLDDLRDTTWGALEQGDAPTADRLARAFEAFHGVTVGTVDRDVHGELLSSAQSFAADRMTRMEQELVADVATLLGKTGHAAAWEEAGLSAAELAQALFDASAGAKYESASLDEYRRRVRVAVRIVTSRG</sequence>
<dbReference type="PANTHER" id="PTHR30055:SF234">
    <property type="entry name" value="HTH-TYPE TRANSCRIPTIONAL REGULATOR BETI"/>
    <property type="match status" value="1"/>
</dbReference>
<dbReference type="EMBL" id="FNCC01000008">
    <property type="protein sequence ID" value="SDG48448.1"/>
    <property type="molecule type" value="Genomic_DNA"/>
</dbReference>
<accession>A0A1G7UM61</accession>
<dbReference type="Proteomes" id="UP000199623">
    <property type="component" value="Unassembled WGS sequence"/>
</dbReference>
<protein>
    <submittedName>
        <fullName evidence="6">Transcriptional regulator, TetR family</fullName>
    </submittedName>
</protein>
<dbReference type="InterPro" id="IPR001647">
    <property type="entry name" value="HTH_TetR"/>
</dbReference>
<dbReference type="InterPro" id="IPR050109">
    <property type="entry name" value="HTH-type_TetR-like_transc_reg"/>
</dbReference>
<dbReference type="PRINTS" id="PR00455">
    <property type="entry name" value="HTHTETR"/>
</dbReference>